<organism evidence="1">
    <name type="scientific">marine metagenome</name>
    <dbReference type="NCBI Taxonomy" id="408172"/>
    <lineage>
        <taxon>unclassified sequences</taxon>
        <taxon>metagenomes</taxon>
        <taxon>ecological metagenomes</taxon>
    </lineage>
</organism>
<protein>
    <submittedName>
        <fullName evidence="1">Uncharacterized protein</fullName>
    </submittedName>
</protein>
<dbReference type="EMBL" id="UINC01124927">
    <property type="protein sequence ID" value="SVD02399.1"/>
    <property type="molecule type" value="Genomic_DNA"/>
</dbReference>
<evidence type="ECO:0000313" key="1">
    <source>
        <dbReference type="EMBL" id="SVD02399.1"/>
    </source>
</evidence>
<name>A0A382RXI6_9ZZZZ</name>
<gene>
    <name evidence="1" type="ORF">METZ01_LOCUS355253</name>
</gene>
<accession>A0A382RXI6</accession>
<proteinExistence type="predicted"/>
<dbReference type="AlphaFoldDB" id="A0A382RXI6"/>
<sequence length="56" mass="6572">MKKLFFLFLLAACSLSNTSNDLNNEIFDFDRELSFKEFKVLVDKYNNISKYPDIGN</sequence>
<reference evidence="1" key="1">
    <citation type="submission" date="2018-05" db="EMBL/GenBank/DDBJ databases">
        <authorList>
            <person name="Lanie J.A."/>
            <person name="Ng W.-L."/>
            <person name="Kazmierczak K.M."/>
            <person name="Andrzejewski T.M."/>
            <person name="Davidsen T.M."/>
            <person name="Wayne K.J."/>
            <person name="Tettelin H."/>
            <person name="Glass J.I."/>
            <person name="Rusch D."/>
            <person name="Podicherti R."/>
            <person name="Tsui H.-C.T."/>
            <person name="Winkler M.E."/>
        </authorList>
    </citation>
    <scope>NUCLEOTIDE SEQUENCE</scope>
</reference>